<reference evidence="3" key="1">
    <citation type="submission" date="2023-06" db="EMBL/GenBank/DDBJ databases">
        <authorList>
            <person name="Delattre M."/>
        </authorList>
    </citation>
    <scope>NUCLEOTIDE SEQUENCE</scope>
    <source>
        <strain evidence="3">AF72</strain>
    </source>
</reference>
<sequence>MAQGRELVLKPYVDLVSVGSGREMTKETLDDFKDFGWQPQFDIRTMDESMPRLFALLPCKVSETTVQLAELIEATLRDAAKSDVEMVSARLLLTAKNLVQLFVITANRHHNAAISSVPQQAAVFFNNCYFLAHRLILLPYSVAAKEMSKKPDFASLLSENIPALRSLAANALESMLAQCRRNLSTELNDKTLFTSSTPTGDHMRDKRATETLVRCVDQINAVAAAMRDVLSETVYAKSIGNLAGFLLGEIGSIVLSMEDICEYDADHSALDIDNVIEKLTPLFQNGDYNSMHKMCSQSLFRAKEIAFCLRASLQGIDDRWCEGKGPLADLLRPAEVRRLVKALFANTEQRSRLLTKFA</sequence>
<dbReference type="GO" id="GO:0006888">
    <property type="term" value="P:endoplasmic reticulum to Golgi vesicle-mediated transport"/>
    <property type="evidence" value="ECO:0007669"/>
    <property type="project" value="TreeGrafter"/>
</dbReference>
<evidence type="ECO:0000313" key="3">
    <source>
        <dbReference type="EMBL" id="CAJ0577471.1"/>
    </source>
</evidence>
<evidence type="ECO:0000259" key="2">
    <source>
        <dbReference type="Pfam" id="PF22766"/>
    </source>
</evidence>
<comment type="caution">
    <text evidence="3">The sequence shown here is derived from an EMBL/GenBank/DDBJ whole genome shotgun (WGS) entry which is preliminary data.</text>
</comment>
<protein>
    <submittedName>
        <fullName evidence="3">Uncharacterized protein</fullName>
    </submittedName>
</protein>
<dbReference type="EMBL" id="CATQJA010002651">
    <property type="protein sequence ID" value="CAJ0577471.1"/>
    <property type="molecule type" value="Genomic_DNA"/>
</dbReference>
<evidence type="ECO:0000259" key="1">
    <source>
        <dbReference type="Pfam" id="PF20666"/>
    </source>
</evidence>
<keyword evidence="4" id="KW-1185">Reference proteome</keyword>
<gene>
    <name evidence="3" type="ORF">MSPICULIGERA_LOCUS15743</name>
</gene>
<proteinExistence type="predicted"/>
<dbReference type="InterPro" id="IPR048343">
    <property type="entry name" value="ZW10_C"/>
</dbReference>
<feature type="domain" description="ZW10 C-terminal helical" evidence="2">
    <location>
        <begin position="212"/>
        <end position="356"/>
    </location>
</feature>
<organism evidence="3 4">
    <name type="scientific">Mesorhabditis spiculigera</name>
    <dbReference type="NCBI Taxonomy" id="96644"/>
    <lineage>
        <taxon>Eukaryota</taxon>
        <taxon>Metazoa</taxon>
        <taxon>Ecdysozoa</taxon>
        <taxon>Nematoda</taxon>
        <taxon>Chromadorea</taxon>
        <taxon>Rhabditida</taxon>
        <taxon>Rhabditina</taxon>
        <taxon>Rhabditomorpha</taxon>
        <taxon>Rhabditoidea</taxon>
        <taxon>Rhabditidae</taxon>
        <taxon>Mesorhabditinae</taxon>
        <taxon>Mesorhabditis</taxon>
    </lineage>
</organism>
<dbReference type="GO" id="GO:0005737">
    <property type="term" value="C:cytoplasm"/>
    <property type="evidence" value="ECO:0007669"/>
    <property type="project" value="GOC"/>
</dbReference>
<accession>A0AA36G3I0</accession>
<dbReference type="GO" id="GO:1990423">
    <property type="term" value="C:RZZ complex"/>
    <property type="evidence" value="ECO:0007669"/>
    <property type="project" value="TreeGrafter"/>
</dbReference>
<dbReference type="PANTHER" id="PTHR12205">
    <property type="entry name" value="CENTROMERE/KINETOCHORE PROTEIN ZW10"/>
    <property type="match status" value="1"/>
</dbReference>
<dbReference type="Pfam" id="PF20666">
    <property type="entry name" value="ZW10_C"/>
    <property type="match status" value="1"/>
</dbReference>
<dbReference type="PANTHER" id="PTHR12205:SF0">
    <property type="entry name" value="CENTROMERE_KINETOCHORE PROTEIN ZW10 HOMOLOG"/>
    <property type="match status" value="1"/>
</dbReference>
<dbReference type="Gene3D" id="1.10.357.150">
    <property type="match status" value="1"/>
</dbReference>
<dbReference type="Pfam" id="PF22766">
    <property type="entry name" value="ZW10_C2"/>
    <property type="match status" value="1"/>
</dbReference>
<feature type="domain" description="Centromere/kinetochore protein zw10 C-terminal" evidence="1">
    <location>
        <begin position="54"/>
        <end position="184"/>
    </location>
</feature>
<dbReference type="Proteomes" id="UP001177023">
    <property type="component" value="Unassembled WGS sequence"/>
</dbReference>
<dbReference type="InterPro" id="IPR055148">
    <property type="entry name" value="ZW10_C_2"/>
</dbReference>
<evidence type="ECO:0000313" key="4">
    <source>
        <dbReference type="Proteomes" id="UP001177023"/>
    </source>
</evidence>
<name>A0AA36G3I0_9BILA</name>
<dbReference type="InterPro" id="IPR046362">
    <property type="entry name" value="Zw10/DSL1_C_sf"/>
</dbReference>
<feature type="non-terminal residue" evidence="3">
    <location>
        <position position="358"/>
    </location>
</feature>
<dbReference type="GO" id="GO:0007094">
    <property type="term" value="P:mitotic spindle assembly checkpoint signaling"/>
    <property type="evidence" value="ECO:0007669"/>
    <property type="project" value="TreeGrafter"/>
</dbReference>
<dbReference type="AlphaFoldDB" id="A0AA36G3I0"/>